<sequence length="54" mass="5731">KESKSYRRTVGSISVSCITAATPLLSSLKQTACLIALDIVEDGIVALAEVEESY</sequence>
<evidence type="ECO:0000313" key="1">
    <source>
        <dbReference type="EMBL" id="GFD60220.1"/>
    </source>
</evidence>
<name>A0A699XPL2_TANCI</name>
<feature type="non-terminal residue" evidence="1">
    <location>
        <position position="1"/>
    </location>
</feature>
<protein>
    <submittedName>
        <fullName evidence="1">Armadillo-like helical</fullName>
    </submittedName>
</protein>
<gene>
    <name evidence="1" type="ORF">Tci_932189</name>
</gene>
<accession>A0A699XPL2</accession>
<dbReference type="AlphaFoldDB" id="A0A699XPL2"/>
<feature type="non-terminal residue" evidence="1">
    <location>
        <position position="54"/>
    </location>
</feature>
<dbReference type="EMBL" id="BKCJ011875015">
    <property type="protein sequence ID" value="GFD60220.1"/>
    <property type="molecule type" value="Genomic_DNA"/>
</dbReference>
<organism evidence="1">
    <name type="scientific">Tanacetum cinerariifolium</name>
    <name type="common">Dalmatian daisy</name>
    <name type="synonym">Chrysanthemum cinerariifolium</name>
    <dbReference type="NCBI Taxonomy" id="118510"/>
    <lineage>
        <taxon>Eukaryota</taxon>
        <taxon>Viridiplantae</taxon>
        <taxon>Streptophyta</taxon>
        <taxon>Embryophyta</taxon>
        <taxon>Tracheophyta</taxon>
        <taxon>Spermatophyta</taxon>
        <taxon>Magnoliopsida</taxon>
        <taxon>eudicotyledons</taxon>
        <taxon>Gunneridae</taxon>
        <taxon>Pentapetalae</taxon>
        <taxon>asterids</taxon>
        <taxon>campanulids</taxon>
        <taxon>Asterales</taxon>
        <taxon>Asteraceae</taxon>
        <taxon>Asteroideae</taxon>
        <taxon>Anthemideae</taxon>
        <taxon>Anthemidinae</taxon>
        <taxon>Tanacetum</taxon>
    </lineage>
</organism>
<proteinExistence type="predicted"/>
<reference evidence="1" key="1">
    <citation type="journal article" date="2019" name="Sci. Rep.">
        <title>Draft genome of Tanacetum cinerariifolium, the natural source of mosquito coil.</title>
        <authorList>
            <person name="Yamashiro T."/>
            <person name="Shiraishi A."/>
            <person name="Satake H."/>
            <person name="Nakayama K."/>
        </authorList>
    </citation>
    <scope>NUCLEOTIDE SEQUENCE</scope>
</reference>
<comment type="caution">
    <text evidence="1">The sequence shown here is derived from an EMBL/GenBank/DDBJ whole genome shotgun (WGS) entry which is preliminary data.</text>
</comment>